<dbReference type="AlphaFoldDB" id="A0A409YS92"/>
<sequence length="150" mass="16896">MESLPGPTPGTYRIRNHQSKWTVSTETNDGIAQPGDPIKTVKGAQHNFPYPNTTLIVSTDGTGLYTFRNQKTKMFIGMGHDEHGHAVAVWTMAAQYWDVDRVQPGKFSISFIGDAESFWYDCSEGGNPFTEVLLKESMDVDQYYWYFVAA</sequence>
<dbReference type="SUPFAM" id="SSF50370">
    <property type="entry name" value="Ricin B-like lectins"/>
    <property type="match status" value="1"/>
</dbReference>
<dbReference type="InParanoid" id="A0A409YS92"/>
<evidence type="ECO:0000313" key="2">
    <source>
        <dbReference type="Proteomes" id="UP000284842"/>
    </source>
</evidence>
<accession>A0A409YS92</accession>
<proteinExistence type="predicted"/>
<dbReference type="Proteomes" id="UP000284842">
    <property type="component" value="Unassembled WGS sequence"/>
</dbReference>
<dbReference type="EMBL" id="NHTK01000747">
    <property type="protein sequence ID" value="PPR05886.1"/>
    <property type="molecule type" value="Genomic_DNA"/>
</dbReference>
<organism evidence="1 2">
    <name type="scientific">Panaeolus cyanescens</name>
    <dbReference type="NCBI Taxonomy" id="181874"/>
    <lineage>
        <taxon>Eukaryota</taxon>
        <taxon>Fungi</taxon>
        <taxon>Dikarya</taxon>
        <taxon>Basidiomycota</taxon>
        <taxon>Agaricomycotina</taxon>
        <taxon>Agaricomycetes</taxon>
        <taxon>Agaricomycetidae</taxon>
        <taxon>Agaricales</taxon>
        <taxon>Agaricineae</taxon>
        <taxon>Galeropsidaceae</taxon>
        <taxon>Panaeolus</taxon>
    </lineage>
</organism>
<dbReference type="Gene3D" id="2.80.10.50">
    <property type="match status" value="1"/>
</dbReference>
<reference evidence="1 2" key="1">
    <citation type="journal article" date="2018" name="Evol. Lett.">
        <title>Horizontal gene cluster transfer increased hallucinogenic mushroom diversity.</title>
        <authorList>
            <person name="Reynolds H.T."/>
            <person name="Vijayakumar V."/>
            <person name="Gluck-Thaler E."/>
            <person name="Korotkin H.B."/>
            <person name="Matheny P.B."/>
            <person name="Slot J.C."/>
        </authorList>
    </citation>
    <scope>NUCLEOTIDE SEQUENCE [LARGE SCALE GENOMIC DNA]</scope>
    <source>
        <strain evidence="1 2">2629</strain>
    </source>
</reference>
<evidence type="ECO:0000313" key="1">
    <source>
        <dbReference type="EMBL" id="PPR05886.1"/>
    </source>
</evidence>
<keyword evidence="2" id="KW-1185">Reference proteome</keyword>
<name>A0A409YS92_9AGAR</name>
<protein>
    <submittedName>
        <fullName evidence="1">Uncharacterized protein</fullName>
    </submittedName>
</protein>
<gene>
    <name evidence="1" type="ORF">CVT24_006620</name>
</gene>
<comment type="caution">
    <text evidence="1">The sequence shown here is derived from an EMBL/GenBank/DDBJ whole genome shotgun (WGS) entry which is preliminary data.</text>
</comment>
<dbReference type="InterPro" id="IPR035992">
    <property type="entry name" value="Ricin_B-like_lectins"/>
</dbReference>